<keyword evidence="2" id="KW-1185">Reference proteome</keyword>
<accession>A0A0M3AVR7</accession>
<dbReference type="AlphaFoldDB" id="A0A0M3AVR7"/>
<comment type="caution">
    <text evidence="1">The sequence shown here is derived from an EMBL/GenBank/DDBJ whole genome shotgun (WGS) entry which is preliminary data.</text>
</comment>
<protein>
    <submittedName>
        <fullName evidence="1">Uncharacterized protein</fullName>
    </submittedName>
</protein>
<organism evidence="1 2">
    <name type="scientific">Sphingobium chungbukense</name>
    <dbReference type="NCBI Taxonomy" id="56193"/>
    <lineage>
        <taxon>Bacteria</taxon>
        <taxon>Pseudomonadati</taxon>
        <taxon>Pseudomonadota</taxon>
        <taxon>Alphaproteobacteria</taxon>
        <taxon>Sphingomonadales</taxon>
        <taxon>Sphingomonadaceae</taxon>
        <taxon>Sphingobium</taxon>
    </lineage>
</organism>
<evidence type="ECO:0000313" key="1">
    <source>
        <dbReference type="EMBL" id="KKW94023.1"/>
    </source>
</evidence>
<sequence>MGDSPDVQKNVALALDGVQPWSDFQSDGIIRRLRNRGKTKKWSGRSDSIRSQTALGPIDIQMMTRRKWWFFVTRSGAY</sequence>
<gene>
    <name evidence="1" type="ORF">YP76_05230</name>
</gene>
<dbReference type="EMBL" id="LBIC01000001">
    <property type="protein sequence ID" value="KKW94023.1"/>
    <property type="molecule type" value="Genomic_DNA"/>
</dbReference>
<evidence type="ECO:0000313" key="2">
    <source>
        <dbReference type="Proteomes" id="UP000033874"/>
    </source>
</evidence>
<dbReference type="PATRIC" id="fig|56193.3.peg.1079"/>
<dbReference type="Proteomes" id="UP000033874">
    <property type="component" value="Unassembled WGS sequence"/>
</dbReference>
<proteinExistence type="predicted"/>
<reference evidence="1 2" key="1">
    <citation type="submission" date="2015-04" db="EMBL/GenBank/DDBJ databases">
        <title>Genome sequence of aromatic hydrocarbons-degrading Sphingobium chungbukense DJ77.</title>
        <authorList>
            <person name="Kim Y.-C."/>
            <person name="Chae J.-C."/>
        </authorList>
    </citation>
    <scope>NUCLEOTIDE SEQUENCE [LARGE SCALE GENOMIC DNA]</scope>
    <source>
        <strain evidence="1 2">DJ77</strain>
    </source>
</reference>
<name>A0A0M3AVR7_9SPHN</name>